<dbReference type="RefSeq" id="WP_043858603.1">
    <property type="nucleotide sequence ID" value="NZ_JARSHU010000045.1"/>
</dbReference>
<dbReference type="AlphaFoldDB" id="A0A0D1IZF4"/>
<protein>
    <recommendedName>
        <fullName evidence="1">HTH cro/C1-type domain-containing protein</fullName>
    </recommendedName>
</protein>
<dbReference type="Pfam" id="PF13443">
    <property type="entry name" value="HTH_26"/>
    <property type="match status" value="1"/>
</dbReference>
<name>A0A0D1IZF4_BACIU</name>
<comment type="caution">
    <text evidence="2">The sequence shown here is derived from an EMBL/GenBank/DDBJ whole genome shotgun (WGS) entry which is preliminary data.</text>
</comment>
<dbReference type="GO" id="GO:0003677">
    <property type="term" value="F:DNA binding"/>
    <property type="evidence" value="ECO:0007669"/>
    <property type="project" value="InterPro"/>
</dbReference>
<dbReference type="CDD" id="cd00093">
    <property type="entry name" value="HTH_XRE"/>
    <property type="match status" value="1"/>
</dbReference>
<dbReference type="InterPro" id="IPR010982">
    <property type="entry name" value="Lambda_DNA-bd_dom_sf"/>
</dbReference>
<dbReference type="InterPro" id="IPR001387">
    <property type="entry name" value="Cro/C1-type_HTH"/>
</dbReference>
<reference evidence="2" key="1">
    <citation type="submission" date="2014-12" db="EMBL/GenBank/DDBJ databases">
        <title>Comparative genome analysis of Bacillus coagulans HM-08, Clostridium butyricum HM-68, Bacillus subtilis HM-66 and Bacillus licheniformis BL-09.</title>
        <authorList>
            <person name="Zhang H."/>
        </authorList>
    </citation>
    <scope>NUCLEOTIDE SEQUENCE [LARGE SCALE GENOMIC DNA]</scope>
    <source>
        <strain evidence="2">HM-66</strain>
    </source>
</reference>
<dbReference type="SUPFAM" id="SSF47413">
    <property type="entry name" value="lambda repressor-like DNA-binding domains"/>
    <property type="match status" value="1"/>
</dbReference>
<organism evidence="2">
    <name type="scientific">Bacillus subtilis</name>
    <dbReference type="NCBI Taxonomy" id="1423"/>
    <lineage>
        <taxon>Bacteria</taxon>
        <taxon>Bacillati</taxon>
        <taxon>Bacillota</taxon>
        <taxon>Bacilli</taxon>
        <taxon>Bacillales</taxon>
        <taxon>Bacillaceae</taxon>
        <taxon>Bacillus</taxon>
    </lineage>
</organism>
<dbReference type="EMBL" id="JXBC01000013">
    <property type="protein sequence ID" value="KIU05414.1"/>
    <property type="molecule type" value="Genomic_DNA"/>
</dbReference>
<sequence length="78" mass="8924">MPFEFKLNDILGELGITKNKLAVEAKVRPATIGDICEGKTKRIELETIEKILYVLNNLSPTKRYTIDDIILYNLDIED</sequence>
<gene>
    <name evidence="2" type="ORF">SC09_contig4orf00188</name>
</gene>
<dbReference type="PATRIC" id="fig|1423.173.peg.3947"/>
<dbReference type="Proteomes" id="UP000032247">
    <property type="component" value="Unassembled WGS sequence"/>
</dbReference>
<evidence type="ECO:0000259" key="1">
    <source>
        <dbReference type="Pfam" id="PF13443"/>
    </source>
</evidence>
<dbReference type="Gene3D" id="1.10.260.40">
    <property type="entry name" value="lambda repressor-like DNA-binding domains"/>
    <property type="match status" value="1"/>
</dbReference>
<proteinExistence type="predicted"/>
<evidence type="ECO:0000313" key="2">
    <source>
        <dbReference type="EMBL" id="KIU05414.1"/>
    </source>
</evidence>
<feature type="domain" description="HTH cro/C1-type" evidence="1">
    <location>
        <begin position="6"/>
        <end position="56"/>
    </location>
</feature>
<accession>A0A0D1IZF4</accession>